<evidence type="ECO:0000256" key="1">
    <source>
        <dbReference type="ARBA" id="ARBA00022630"/>
    </source>
</evidence>
<dbReference type="EMBL" id="QBIU01000001">
    <property type="protein sequence ID" value="MWV69376.1"/>
    <property type="molecule type" value="Genomic_DNA"/>
</dbReference>
<evidence type="ECO:0000313" key="9">
    <source>
        <dbReference type="Proteomes" id="UP000477070"/>
    </source>
</evidence>
<dbReference type="OrthoDB" id="9814695at2"/>
<dbReference type="InterPro" id="IPR050172">
    <property type="entry name" value="SsuD_RutA_monooxygenase"/>
</dbReference>
<protein>
    <submittedName>
        <fullName evidence="7">LLM class flavin-dependent oxidoreductase</fullName>
    </submittedName>
</protein>
<reference evidence="7 8" key="1">
    <citation type="journal article" date="2014" name="Genome Announc.">
        <title>Draft genome sequences of eight enterohepatic helicobacter species isolated from both laboratory and wild rodents.</title>
        <authorList>
            <person name="Sheh A."/>
            <person name="Shen Z."/>
            <person name="Fox J.G."/>
        </authorList>
    </citation>
    <scope>NUCLEOTIDE SEQUENCE [LARGE SCALE GENOMIC DNA]</scope>
    <source>
        <strain evidence="7 8">MIT 97-6194</strain>
    </source>
</reference>
<name>A0A347VSZ5_9HELI</name>
<dbReference type="GO" id="GO:0008726">
    <property type="term" value="F:alkanesulfonate monooxygenase activity"/>
    <property type="evidence" value="ECO:0007669"/>
    <property type="project" value="TreeGrafter"/>
</dbReference>
<dbReference type="NCBIfam" id="NF001939">
    <property type="entry name" value="PRK00719.1"/>
    <property type="match status" value="1"/>
</dbReference>
<dbReference type="STRING" id="1548018.LS64_11765"/>
<accession>A0A347VSZ5</accession>
<dbReference type="EMBL" id="JRMP02000004">
    <property type="protein sequence ID" value="TLD95029.1"/>
    <property type="molecule type" value="Genomic_DNA"/>
</dbReference>
<dbReference type="InterPro" id="IPR011251">
    <property type="entry name" value="Luciferase-like_dom"/>
</dbReference>
<dbReference type="RefSeq" id="WP_034573264.1">
    <property type="nucleotide sequence ID" value="NZ_JRMP02000004.1"/>
</dbReference>
<dbReference type="Pfam" id="PF00296">
    <property type="entry name" value="Bac_luciferase"/>
    <property type="match status" value="1"/>
</dbReference>
<evidence type="ECO:0000256" key="3">
    <source>
        <dbReference type="ARBA" id="ARBA00023002"/>
    </source>
</evidence>
<keyword evidence="1" id="KW-0285">Flavoprotein</keyword>
<dbReference type="PANTHER" id="PTHR42847">
    <property type="entry name" value="ALKANESULFONATE MONOOXYGENASE"/>
    <property type="match status" value="1"/>
</dbReference>
<dbReference type="Proteomes" id="UP000477070">
    <property type="component" value="Unassembled WGS sequence"/>
</dbReference>
<organism evidence="7 8">
    <name type="scientific">Helicobacter saguini</name>
    <dbReference type="NCBI Taxonomy" id="1548018"/>
    <lineage>
        <taxon>Bacteria</taxon>
        <taxon>Pseudomonadati</taxon>
        <taxon>Campylobacterota</taxon>
        <taxon>Epsilonproteobacteria</taxon>
        <taxon>Campylobacterales</taxon>
        <taxon>Helicobacteraceae</taxon>
        <taxon>Helicobacter</taxon>
    </lineage>
</organism>
<proteinExistence type="predicted"/>
<evidence type="ECO:0000313" key="6">
    <source>
        <dbReference type="EMBL" id="MWV69376.1"/>
    </source>
</evidence>
<dbReference type="PANTHER" id="PTHR42847:SF4">
    <property type="entry name" value="ALKANESULFONATE MONOOXYGENASE-RELATED"/>
    <property type="match status" value="1"/>
</dbReference>
<dbReference type="Gene3D" id="3.20.20.30">
    <property type="entry name" value="Luciferase-like domain"/>
    <property type="match status" value="1"/>
</dbReference>
<keyword evidence="2" id="KW-0288">FMN</keyword>
<dbReference type="InterPro" id="IPR036661">
    <property type="entry name" value="Luciferase-like_sf"/>
</dbReference>
<comment type="caution">
    <text evidence="7">The sequence shown here is derived from an EMBL/GenBank/DDBJ whole genome shotgun (WGS) entry which is preliminary data.</text>
</comment>
<gene>
    <name evidence="6" type="ORF">DCO61_04985</name>
    <name evidence="7" type="ORF">LS64_003725</name>
</gene>
<keyword evidence="8" id="KW-1185">Reference proteome</keyword>
<feature type="domain" description="Luciferase-like" evidence="5">
    <location>
        <begin position="7"/>
        <end position="327"/>
    </location>
</feature>
<evidence type="ECO:0000259" key="5">
    <source>
        <dbReference type="Pfam" id="PF00296"/>
    </source>
</evidence>
<keyword evidence="4" id="KW-0503">Monooxygenase</keyword>
<evidence type="ECO:0000313" key="8">
    <source>
        <dbReference type="Proteomes" id="UP000029714"/>
    </source>
</evidence>
<keyword evidence="3" id="KW-0560">Oxidoreductase</keyword>
<dbReference type="AlphaFoldDB" id="A0A347VSZ5"/>
<evidence type="ECO:0000313" key="7">
    <source>
        <dbReference type="EMBL" id="TLD95029.1"/>
    </source>
</evidence>
<reference evidence="7" key="3">
    <citation type="submission" date="2018-04" db="EMBL/GenBank/DDBJ databases">
        <authorList>
            <person name="Sheh A."/>
            <person name="Shen Z."/>
            <person name="Mannion A.J."/>
            <person name="Fox J.G."/>
        </authorList>
    </citation>
    <scope>NUCLEOTIDE SEQUENCE</scope>
    <source>
        <strain evidence="7">MIT 97-6194</strain>
    </source>
</reference>
<evidence type="ECO:0000256" key="4">
    <source>
        <dbReference type="ARBA" id="ARBA00023033"/>
    </source>
</evidence>
<dbReference type="Proteomes" id="UP000029714">
    <property type="component" value="Unassembled WGS sequence"/>
</dbReference>
<dbReference type="GO" id="GO:0046306">
    <property type="term" value="P:alkanesulfonate catabolic process"/>
    <property type="evidence" value="ECO:0007669"/>
    <property type="project" value="TreeGrafter"/>
</dbReference>
<reference evidence="6 9" key="4">
    <citation type="submission" date="2019-12" db="EMBL/GenBank/DDBJ databases">
        <title>Multi-Generational Helicobacter saguini Isolates.</title>
        <authorList>
            <person name="Mannion A."/>
            <person name="Shen Z."/>
            <person name="Fox J.G."/>
        </authorList>
    </citation>
    <scope>NUCLEOTIDE SEQUENCE [LARGE SCALE GENOMIC DNA]</scope>
    <source>
        <strain evidence="6">16-048</strain>
        <strain evidence="9">16-048 (F4)</strain>
    </source>
</reference>
<evidence type="ECO:0000256" key="2">
    <source>
        <dbReference type="ARBA" id="ARBA00022643"/>
    </source>
</evidence>
<dbReference type="SUPFAM" id="SSF51679">
    <property type="entry name" value="Bacterial luciferase-like"/>
    <property type="match status" value="1"/>
</dbReference>
<dbReference type="CDD" id="cd01094">
    <property type="entry name" value="Alkanesulfonate_monoxygenase"/>
    <property type="match status" value="1"/>
</dbReference>
<sequence>MEASLFWFLPTYGDGRYLGSSDGARRLDLNYLSQVAIAAESNGFEGALIPTGRSCLDSYMVASALISATREFKFLVALRPGVISPTVSARSGATLDLLSNGRVLFNLVAGGDADDFAGDGIWLNHDERYKQAFEFVDIWNRLMLGESVNFDGKYYKVENARLLHEALQVPRPPLFFGGSSPIAHELAGKYVDKYLSWGEPPFMLKEKIESVKAEAKKHGREVTFGLRVHIIVRESEAEAWEVANRLISKLDSSVVEQAQKDLATYDSIGQARMLELQKQARKNGSLEIYPNLWAGVGLVRGGAGTALVGNVENVLRLMQEYIDIGIDTFVLSGYPHLEETYYVGELIMPHIKHKRHVVKTRKIGTTFDCIANRNW</sequence>
<reference evidence="7 8" key="2">
    <citation type="journal article" date="2016" name="Infect. Immun.">
        <title>Helicobacter saguini, a Novel Helicobacter Isolated from Cotton-Top Tamarins with Ulcerative Colitis, Has Proinflammatory Properties and Induces Typhlocolitis and Dysplasia in Gnotobiotic IL-10-/- Mice.</title>
        <authorList>
            <person name="Shen Z."/>
            <person name="Mannion A."/>
            <person name="Whary M.T."/>
            <person name="Muthupalani S."/>
            <person name="Sheh A."/>
            <person name="Feng Y."/>
            <person name="Gong G."/>
            <person name="Vandamme P."/>
            <person name="Holcombe H.R."/>
            <person name="Paster B.J."/>
            <person name="Fox J.G."/>
        </authorList>
    </citation>
    <scope>NUCLEOTIDE SEQUENCE [LARGE SCALE GENOMIC DNA]</scope>
    <source>
        <strain evidence="7 8">MIT 97-6194</strain>
    </source>
</reference>